<evidence type="ECO:0000256" key="3">
    <source>
        <dbReference type="ARBA" id="ARBA00023004"/>
    </source>
</evidence>
<dbReference type="InterPro" id="IPR036909">
    <property type="entry name" value="Cyt_c-like_dom_sf"/>
</dbReference>
<evidence type="ECO:0000256" key="1">
    <source>
        <dbReference type="ARBA" id="ARBA00022617"/>
    </source>
</evidence>
<dbReference type="SUPFAM" id="SSF46626">
    <property type="entry name" value="Cytochrome c"/>
    <property type="match status" value="1"/>
</dbReference>
<evidence type="ECO:0000256" key="4">
    <source>
        <dbReference type="SAM" id="MobiDB-lite"/>
    </source>
</evidence>
<evidence type="ECO:0000259" key="5">
    <source>
        <dbReference type="PROSITE" id="PS51007"/>
    </source>
</evidence>
<feature type="domain" description="Cytochrome c" evidence="5">
    <location>
        <begin position="37"/>
        <end position="115"/>
    </location>
</feature>
<evidence type="ECO:0000313" key="6">
    <source>
        <dbReference type="EMBL" id="SVC70897.1"/>
    </source>
</evidence>
<dbReference type="Pfam" id="PF13442">
    <property type="entry name" value="Cytochrome_CBB3"/>
    <property type="match status" value="1"/>
</dbReference>
<dbReference type="PROSITE" id="PS51007">
    <property type="entry name" value="CYTC"/>
    <property type="match status" value="1"/>
</dbReference>
<keyword evidence="1" id="KW-0349">Heme</keyword>
<dbReference type="GO" id="GO:0046872">
    <property type="term" value="F:metal ion binding"/>
    <property type="evidence" value="ECO:0007669"/>
    <property type="project" value="UniProtKB-KW"/>
</dbReference>
<dbReference type="GO" id="GO:0009055">
    <property type="term" value="F:electron transfer activity"/>
    <property type="evidence" value="ECO:0007669"/>
    <property type="project" value="InterPro"/>
</dbReference>
<name>A0A382PDE5_9ZZZZ</name>
<accession>A0A382PDE5</accession>
<dbReference type="GO" id="GO:0020037">
    <property type="term" value="F:heme binding"/>
    <property type="evidence" value="ECO:0007669"/>
    <property type="project" value="InterPro"/>
</dbReference>
<sequence>VIAKGIILARVCVVVLCSVMHVSAQVETSYSFHMSPSQSERGRLVYENECASCHLSNFQGSFEAPVLAGSNFTSVWGKRSFEALIAETRSMPPMLPGSLSIDDYDAVMVYLLGANGVPVNGKVLSAELLDSVGTVLSSVNSESMTDTSEDEQTIPVRGPSGTTNSWREISDFRPVTEEDLI</sequence>
<feature type="non-terminal residue" evidence="6">
    <location>
        <position position="1"/>
    </location>
</feature>
<feature type="non-terminal residue" evidence="6">
    <location>
        <position position="181"/>
    </location>
</feature>
<dbReference type="AlphaFoldDB" id="A0A382PDE5"/>
<dbReference type="Gene3D" id="1.10.760.10">
    <property type="entry name" value="Cytochrome c-like domain"/>
    <property type="match status" value="1"/>
</dbReference>
<proteinExistence type="predicted"/>
<gene>
    <name evidence="6" type="ORF">METZ01_LOCUS323751</name>
</gene>
<keyword evidence="3" id="KW-0408">Iron</keyword>
<organism evidence="6">
    <name type="scientific">marine metagenome</name>
    <dbReference type="NCBI Taxonomy" id="408172"/>
    <lineage>
        <taxon>unclassified sequences</taxon>
        <taxon>metagenomes</taxon>
        <taxon>ecological metagenomes</taxon>
    </lineage>
</organism>
<dbReference type="EMBL" id="UINC01106321">
    <property type="protein sequence ID" value="SVC70897.1"/>
    <property type="molecule type" value="Genomic_DNA"/>
</dbReference>
<evidence type="ECO:0000256" key="2">
    <source>
        <dbReference type="ARBA" id="ARBA00022723"/>
    </source>
</evidence>
<protein>
    <recommendedName>
        <fullName evidence="5">Cytochrome c domain-containing protein</fullName>
    </recommendedName>
</protein>
<feature type="region of interest" description="Disordered" evidence="4">
    <location>
        <begin position="140"/>
        <end position="167"/>
    </location>
</feature>
<reference evidence="6" key="1">
    <citation type="submission" date="2018-05" db="EMBL/GenBank/DDBJ databases">
        <authorList>
            <person name="Lanie J.A."/>
            <person name="Ng W.-L."/>
            <person name="Kazmierczak K.M."/>
            <person name="Andrzejewski T.M."/>
            <person name="Davidsen T.M."/>
            <person name="Wayne K.J."/>
            <person name="Tettelin H."/>
            <person name="Glass J.I."/>
            <person name="Rusch D."/>
            <person name="Podicherti R."/>
            <person name="Tsui H.-C.T."/>
            <person name="Winkler M.E."/>
        </authorList>
    </citation>
    <scope>NUCLEOTIDE SEQUENCE</scope>
</reference>
<dbReference type="InterPro" id="IPR009056">
    <property type="entry name" value="Cyt_c-like_dom"/>
</dbReference>
<keyword evidence="2" id="KW-0479">Metal-binding</keyword>